<accession>A0A481ZI16</accession>
<proteinExistence type="predicted"/>
<sequence length="561" mass="64546">MKIAILGGGLAGLSVAHNLIKCGFNNITIYERNSSTGGMARSKRLNVKDKTFNAKRVKRIPEKELPFNYSWRIVGKEYRNLRNTLREIPIDDGNVEDLLVDVSKHWFIIDKEIIEMDVSISTIFKFYGRLKTLCFTDLINISRAYLYSIITCNERIDTHDDQTWISFVGPLSKDAYMMLVESCGPVFGIDYHKVNATSILSTLNGVSFFIPNHNQVLNTTWDEGLFKPWESHLKSLGVKIRLNTTIIEIEIRDDKIIGITIDDISERFQEEIIADVYFICLPVESAYDLLRDSKMGDSLCHLKNNSKQLMTNLTVYFEERIYMGNEKSCIYLPGTPWKVIIQPCGEIWKDNIKAKYGVGDIWFVGICCQHCKGTLHGKKFSECSIEESIQEVLYQMYSHGLDKYLTTESGKKFSKVKILNSKMWESFHDDFKGHIYTTEPKFSNNVDTLKYSPSPECPEIDNAHFATSYCKMSRKIFLMDGAFEASAMACNAFLDKINSNVKRVKVNKTKARFRSLEGLRIIDRIMFKKRLPPLSKYVHPLFIIIAYFMIIGTLIFKVFSF</sequence>
<dbReference type="SUPFAM" id="SSF51905">
    <property type="entry name" value="FAD/NAD(P)-binding domain"/>
    <property type="match status" value="1"/>
</dbReference>
<feature type="transmembrane region" description="Helical" evidence="1">
    <location>
        <begin position="537"/>
        <end position="559"/>
    </location>
</feature>
<keyword evidence="1" id="KW-0812">Transmembrane</keyword>
<dbReference type="EMBL" id="MK500605">
    <property type="protein sequence ID" value="QBK93821.1"/>
    <property type="molecule type" value="Genomic_DNA"/>
</dbReference>
<organism evidence="2">
    <name type="scientific">Pithovirus LCPAC406</name>
    <dbReference type="NCBI Taxonomy" id="2506599"/>
    <lineage>
        <taxon>Viruses</taxon>
        <taxon>Pithoviruses</taxon>
    </lineage>
</organism>
<gene>
    <name evidence="2" type="ORF">LCPAC406_01350</name>
</gene>
<dbReference type="InterPro" id="IPR036188">
    <property type="entry name" value="FAD/NAD-bd_sf"/>
</dbReference>
<dbReference type="PRINTS" id="PR00419">
    <property type="entry name" value="ADXRDTASE"/>
</dbReference>
<dbReference type="InterPro" id="IPR050464">
    <property type="entry name" value="Zeta_carotene_desat/Oxidored"/>
</dbReference>
<evidence type="ECO:0000313" key="2">
    <source>
        <dbReference type="EMBL" id="QBK93821.1"/>
    </source>
</evidence>
<dbReference type="Gene3D" id="3.50.50.60">
    <property type="entry name" value="FAD/NAD(P)-binding domain"/>
    <property type="match status" value="1"/>
</dbReference>
<evidence type="ECO:0000256" key="1">
    <source>
        <dbReference type="SAM" id="Phobius"/>
    </source>
</evidence>
<name>A0A481ZI16_9VIRU</name>
<protein>
    <submittedName>
        <fullName evidence="2">Flavin-containing amine oxidase</fullName>
    </submittedName>
</protein>
<reference evidence="2" key="1">
    <citation type="journal article" date="2019" name="MBio">
        <title>Virus Genomes from Deep Sea Sediments Expand the Ocean Megavirome and Support Independent Origins of Viral Gigantism.</title>
        <authorList>
            <person name="Backstrom D."/>
            <person name="Yutin N."/>
            <person name="Jorgensen S.L."/>
            <person name="Dharamshi J."/>
            <person name="Homa F."/>
            <person name="Zaremba-Niedwiedzka K."/>
            <person name="Spang A."/>
            <person name="Wolf Y.I."/>
            <person name="Koonin E.V."/>
            <person name="Ettema T.J."/>
        </authorList>
    </citation>
    <scope>NUCLEOTIDE SEQUENCE</scope>
</reference>
<dbReference type="Pfam" id="PF13450">
    <property type="entry name" value="NAD_binding_8"/>
    <property type="match status" value="1"/>
</dbReference>
<dbReference type="GO" id="GO:0016491">
    <property type="term" value="F:oxidoreductase activity"/>
    <property type="evidence" value="ECO:0007669"/>
    <property type="project" value="TreeGrafter"/>
</dbReference>
<dbReference type="PANTHER" id="PTHR42923">
    <property type="entry name" value="PROTOPORPHYRINOGEN OXIDASE"/>
    <property type="match status" value="1"/>
</dbReference>
<keyword evidence="1" id="KW-0472">Membrane</keyword>
<keyword evidence="1" id="KW-1133">Transmembrane helix</keyword>